<sequence>MTRSLRVRREAVDYASTGNHGGTGTPAWLKKSKSLSKVSPLADAAPRANASAPARAVVAGKGVANKKPPTKKLTAVTSKGTKKRARAAVASSYDTTNTEEEEEDVVPPPPPKAPKTTTNSKASAKPKPTTTPVASQPSTKRATPKHYSPPAAAASLPVHTPVAARGAGGGAYEALHEAYETLRAKYEEVKRSRLDEVEQLLEEQRRHMAAHKEAVAAVSSHCEAEAAAARRAMEASGVASLQDDVRRLAAENAHLRARLVESDGVAEEAMAARDATASRLAEAEAAATAAAAEPTLTPQAAHAEEALRFLTGLRCELLTKNSGTRQYRFLHPSSGFTFELLVDGDEVEYTLASAGKAAKRLPDYLLDEAGIDFEIAQIPELIRTISRALYA</sequence>
<reference evidence="3" key="1">
    <citation type="submission" date="2020-10" db="EMBL/GenBank/DDBJ databases">
        <title>Unveiling of a novel bifunctional photoreceptor, Dualchrome1, isolated from a cosmopolitan green alga.</title>
        <authorList>
            <person name="Suzuki S."/>
            <person name="Kawachi M."/>
        </authorList>
    </citation>
    <scope>NUCLEOTIDE SEQUENCE</scope>
    <source>
        <strain evidence="3">NIES 2893</strain>
    </source>
</reference>
<accession>A0A830HH95</accession>
<evidence type="ECO:0000256" key="1">
    <source>
        <dbReference type="SAM" id="Coils"/>
    </source>
</evidence>
<evidence type="ECO:0000313" key="3">
    <source>
        <dbReference type="EMBL" id="GHP04679.1"/>
    </source>
</evidence>
<keyword evidence="1" id="KW-0175">Coiled coil</keyword>
<dbReference type="EMBL" id="BNJQ01000008">
    <property type="protein sequence ID" value="GHP04679.1"/>
    <property type="molecule type" value="Genomic_DNA"/>
</dbReference>
<protein>
    <submittedName>
        <fullName evidence="3">Uncharacterized protein</fullName>
    </submittedName>
</protein>
<dbReference type="Proteomes" id="UP000660262">
    <property type="component" value="Unassembled WGS sequence"/>
</dbReference>
<comment type="caution">
    <text evidence="3">The sequence shown here is derived from an EMBL/GenBank/DDBJ whole genome shotgun (WGS) entry which is preliminary data.</text>
</comment>
<feature type="compositionally biased region" description="Low complexity" evidence="2">
    <location>
        <begin position="114"/>
        <end position="127"/>
    </location>
</feature>
<organism evidence="3 4">
    <name type="scientific">Pycnococcus provasolii</name>
    <dbReference type="NCBI Taxonomy" id="41880"/>
    <lineage>
        <taxon>Eukaryota</taxon>
        <taxon>Viridiplantae</taxon>
        <taxon>Chlorophyta</taxon>
        <taxon>Pseudoscourfieldiophyceae</taxon>
        <taxon>Pseudoscourfieldiales</taxon>
        <taxon>Pycnococcaceae</taxon>
        <taxon>Pycnococcus</taxon>
    </lineage>
</organism>
<dbReference type="AlphaFoldDB" id="A0A830HH95"/>
<feature type="compositionally biased region" description="Low complexity" evidence="2">
    <location>
        <begin position="35"/>
        <end position="59"/>
    </location>
</feature>
<feature type="compositionally biased region" description="Polar residues" evidence="2">
    <location>
        <begin position="128"/>
        <end position="141"/>
    </location>
</feature>
<gene>
    <name evidence="3" type="ORF">PPROV_000343200</name>
</gene>
<feature type="region of interest" description="Disordered" evidence="2">
    <location>
        <begin position="1"/>
        <end position="154"/>
    </location>
</feature>
<feature type="coiled-coil region" evidence="1">
    <location>
        <begin position="238"/>
        <end position="286"/>
    </location>
</feature>
<feature type="coiled-coil region" evidence="1">
    <location>
        <begin position="172"/>
        <end position="214"/>
    </location>
</feature>
<name>A0A830HH95_9CHLO</name>
<keyword evidence="4" id="KW-1185">Reference proteome</keyword>
<evidence type="ECO:0000313" key="4">
    <source>
        <dbReference type="Proteomes" id="UP000660262"/>
    </source>
</evidence>
<proteinExistence type="predicted"/>
<evidence type="ECO:0000256" key="2">
    <source>
        <dbReference type="SAM" id="MobiDB-lite"/>
    </source>
</evidence>